<dbReference type="Proteomes" id="UP000606499">
    <property type="component" value="Unassembled WGS sequence"/>
</dbReference>
<organism evidence="1 2">
    <name type="scientific">Agathobaculum faecis</name>
    <dbReference type="NCBI Taxonomy" id="2763013"/>
    <lineage>
        <taxon>Bacteria</taxon>
        <taxon>Bacillati</taxon>
        <taxon>Bacillota</taxon>
        <taxon>Clostridia</taxon>
        <taxon>Eubacteriales</taxon>
        <taxon>Butyricicoccaceae</taxon>
        <taxon>Agathobaculum</taxon>
    </lineage>
</organism>
<keyword evidence="2" id="KW-1185">Reference proteome</keyword>
<accession>A0A923RVF9</accession>
<dbReference type="InterPro" id="IPR012808">
    <property type="entry name" value="CHP02453"/>
</dbReference>
<dbReference type="RefSeq" id="WP_054326218.1">
    <property type="nucleotide sequence ID" value="NZ_JACOPL010000004.1"/>
</dbReference>
<comment type="caution">
    <text evidence="1">The sequence shown here is derived from an EMBL/GenBank/DDBJ whole genome shotgun (WGS) entry which is preliminary data.</text>
</comment>
<protein>
    <submittedName>
        <fullName evidence="1">DUF2461 domain-containing protein</fullName>
    </submittedName>
</protein>
<dbReference type="EMBL" id="JACOPL010000004">
    <property type="protein sequence ID" value="MBC5724888.1"/>
    <property type="molecule type" value="Genomic_DNA"/>
</dbReference>
<dbReference type="AlphaFoldDB" id="A0A923RVF9"/>
<reference evidence="1" key="1">
    <citation type="submission" date="2020-08" db="EMBL/GenBank/DDBJ databases">
        <title>Genome public.</title>
        <authorList>
            <person name="Liu C."/>
            <person name="Sun Q."/>
        </authorList>
    </citation>
    <scope>NUCLEOTIDE SEQUENCE</scope>
    <source>
        <strain evidence="1">NSJ-28</strain>
    </source>
</reference>
<dbReference type="InterPro" id="IPR015996">
    <property type="entry name" value="UCP028451"/>
</dbReference>
<sequence>MAFTGFPAAGIDLLQLNRLQNSREFYESHKEEIKRLAIQPFHELIAEMTPAMLEIDPLFVVTPSRMVSRVRRDTRYTKDKTLYRANMWMFFRRPRREHESVPCYYFEIHPEFWGFGCWGAWGKGEMEALREMILKEDKLFLEAYEAVRACPQVRLDGELYKRPKFPDAKPAYQTWLNRKEIGVDFRETNDFSPVLDGSFVGPMVDTMRRLAPLYRFLLAAKERAGAAPREALE</sequence>
<evidence type="ECO:0000313" key="2">
    <source>
        <dbReference type="Proteomes" id="UP000606499"/>
    </source>
</evidence>
<evidence type="ECO:0000313" key="1">
    <source>
        <dbReference type="EMBL" id="MBC5724888.1"/>
    </source>
</evidence>
<name>A0A923RVF9_9FIRM</name>
<gene>
    <name evidence="1" type="ORF">H8S45_05375</name>
</gene>
<dbReference type="PANTHER" id="PTHR36452:SF1">
    <property type="entry name" value="DUF2461 DOMAIN-CONTAINING PROTEIN"/>
    <property type="match status" value="1"/>
</dbReference>
<dbReference type="PANTHER" id="PTHR36452">
    <property type="entry name" value="CHROMOSOME 12, WHOLE GENOME SHOTGUN SEQUENCE"/>
    <property type="match status" value="1"/>
</dbReference>
<dbReference type="PIRSF" id="PIRSF028451">
    <property type="entry name" value="UCP028451"/>
    <property type="match status" value="1"/>
</dbReference>
<proteinExistence type="predicted"/>
<dbReference type="Pfam" id="PF09365">
    <property type="entry name" value="DUF2461"/>
    <property type="match status" value="1"/>
</dbReference>